<gene>
    <name evidence="2" type="ORF">DCHRY22_LOCUS3914</name>
</gene>
<dbReference type="SMART" id="SM00700">
    <property type="entry name" value="JHBP"/>
    <property type="match status" value="1"/>
</dbReference>
<dbReference type="EMBL" id="CAKASE010000048">
    <property type="protein sequence ID" value="CAG9562607.1"/>
    <property type="molecule type" value="Genomic_DNA"/>
</dbReference>
<protein>
    <submittedName>
        <fullName evidence="2">(African queen) hypothetical protein</fullName>
    </submittedName>
</protein>
<dbReference type="InterPro" id="IPR010562">
    <property type="entry name" value="Haemolymph_juvenile_hormone-bd"/>
</dbReference>
<evidence type="ECO:0000313" key="2">
    <source>
        <dbReference type="EMBL" id="CAG9562607.1"/>
    </source>
</evidence>
<sequence>MIMYLRLVALFLFTSYATANVASIITKCTDEDTKCLKDFTQKLIPLFAEGDPSMKIDPIDPIFVKSINASSPNLKLVLNDISLTGLKGCVVKKAKRDLQKNKILFKLMCSVNLEGQYVMDGRLLILPINGNGRNHVSLGKAAEEVIKDNGNEIIQEVGEPIIEYIIGKVVDCMRQFYAAVPAEELIQN</sequence>
<dbReference type="Pfam" id="PF06585">
    <property type="entry name" value="JHBP"/>
    <property type="match status" value="1"/>
</dbReference>
<dbReference type="InterPro" id="IPR038606">
    <property type="entry name" value="To_sf"/>
</dbReference>
<dbReference type="Gene3D" id="3.15.10.30">
    <property type="entry name" value="Haemolymph juvenile hormone binding protein"/>
    <property type="match status" value="2"/>
</dbReference>
<proteinExistence type="predicted"/>
<accession>A0A8J2QKF9</accession>
<name>A0A8J2QKF9_9NEOP</name>
<evidence type="ECO:0000256" key="1">
    <source>
        <dbReference type="SAM" id="SignalP"/>
    </source>
</evidence>
<dbReference type="OrthoDB" id="6853364at2759"/>
<reference evidence="2" key="1">
    <citation type="submission" date="2021-09" db="EMBL/GenBank/DDBJ databases">
        <authorList>
            <person name="Martin H S."/>
        </authorList>
    </citation>
    <scope>NUCLEOTIDE SEQUENCE</scope>
</reference>
<evidence type="ECO:0000313" key="3">
    <source>
        <dbReference type="Proteomes" id="UP000789524"/>
    </source>
</evidence>
<feature type="signal peptide" evidence="1">
    <location>
        <begin position="1"/>
        <end position="19"/>
    </location>
</feature>
<organism evidence="2 3">
    <name type="scientific">Danaus chrysippus</name>
    <name type="common">African queen</name>
    <dbReference type="NCBI Taxonomy" id="151541"/>
    <lineage>
        <taxon>Eukaryota</taxon>
        <taxon>Metazoa</taxon>
        <taxon>Ecdysozoa</taxon>
        <taxon>Arthropoda</taxon>
        <taxon>Hexapoda</taxon>
        <taxon>Insecta</taxon>
        <taxon>Pterygota</taxon>
        <taxon>Neoptera</taxon>
        <taxon>Endopterygota</taxon>
        <taxon>Lepidoptera</taxon>
        <taxon>Glossata</taxon>
        <taxon>Ditrysia</taxon>
        <taxon>Papilionoidea</taxon>
        <taxon>Nymphalidae</taxon>
        <taxon>Danainae</taxon>
        <taxon>Danaini</taxon>
        <taxon>Danaina</taxon>
        <taxon>Danaus</taxon>
        <taxon>Anosia</taxon>
    </lineage>
</organism>
<dbReference type="GO" id="GO:0005615">
    <property type="term" value="C:extracellular space"/>
    <property type="evidence" value="ECO:0007669"/>
    <property type="project" value="TreeGrafter"/>
</dbReference>
<comment type="caution">
    <text evidence="2">The sequence shown here is derived from an EMBL/GenBank/DDBJ whole genome shotgun (WGS) entry which is preliminary data.</text>
</comment>
<keyword evidence="1" id="KW-0732">Signal</keyword>
<feature type="chain" id="PRO_5035237411" evidence="1">
    <location>
        <begin position="20"/>
        <end position="188"/>
    </location>
</feature>
<dbReference type="PANTHER" id="PTHR11008">
    <property type="entry name" value="PROTEIN TAKEOUT-LIKE PROTEIN"/>
    <property type="match status" value="1"/>
</dbReference>
<dbReference type="Proteomes" id="UP000789524">
    <property type="component" value="Unassembled WGS sequence"/>
</dbReference>
<keyword evidence="3" id="KW-1185">Reference proteome</keyword>
<dbReference type="PANTHER" id="PTHR11008:SF41">
    <property type="entry name" value="RE70318P"/>
    <property type="match status" value="1"/>
</dbReference>
<dbReference type="AlphaFoldDB" id="A0A8J2QKF9"/>